<dbReference type="Proteomes" id="UP000516173">
    <property type="component" value="Chromosome"/>
</dbReference>
<keyword evidence="2" id="KW-0812">Transmembrane</keyword>
<dbReference type="KEGG" id="nwl:NWFMUON74_09410"/>
<reference evidence="3 4" key="1">
    <citation type="submission" date="2020-08" db="EMBL/GenBank/DDBJ databases">
        <title>Genome Sequencing of Nocardia wallacei strain FMUON74 and assembly.</title>
        <authorList>
            <person name="Toyokawa M."/>
            <person name="Uesaka K."/>
        </authorList>
    </citation>
    <scope>NUCLEOTIDE SEQUENCE [LARGE SCALE GENOMIC DNA]</scope>
    <source>
        <strain evidence="3 4">FMUON74</strain>
    </source>
</reference>
<keyword evidence="4" id="KW-1185">Reference proteome</keyword>
<proteinExistence type="predicted"/>
<feature type="transmembrane region" description="Helical" evidence="2">
    <location>
        <begin position="285"/>
        <end position="307"/>
    </location>
</feature>
<accession>A0A7G1KGT9</accession>
<keyword evidence="2" id="KW-0472">Membrane</keyword>
<evidence type="ECO:0000313" key="4">
    <source>
        <dbReference type="Proteomes" id="UP000516173"/>
    </source>
</evidence>
<organism evidence="3 4">
    <name type="scientific">Nocardia wallacei</name>
    <dbReference type="NCBI Taxonomy" id="480035"/>
    <lineage>
        <taxon>Bacteria</taxon>
        <taxon>Bacillati</taxon>
        <taxon>Actinomycetota</taxon>
        <taxon>Actinomycetes</taxon>
        <taxon>Mycobacteriales</taxon>
        <taxon>Nocardiaceae</taxon>
        <taxon>Nocardia</taxon>
    </lineage>
</organism>
<feature type="region of interest" description="Disordered" evidence="1">
    <location>
        <begin position="310"/>
        <end position="347"/>
    </location>
</feature>
<dbReference type="NCBIfam" id="TIGR03931">
    <property type="entry name" value="T7SS_Rv3446c"/>
    <property type="match status" value="1"/>
</dbReference>
<evidence type="ECO:0000256" key="1">
    <source>
        <dbReference type="SAM" id="MobiDB-lite"/>
    </source>
</evidence>
<gene>
    <name evidence="3" type="ORF">NWFMUON74_09410</name>
</gene>
<feature type="region of interest" description="Disordered" evidence="1">
    <location>
        <begin position="238"/>
        <end position="265"/>
    </location>
</feature>
<keyword evidence="2" id="KW-1133">Transmembrane helix</keyword>
<evidence type="ECO:0000256" key="2">
    <source>
        <dbReference type="SAM" id="Phobius"/>
    </source>
</evidence>
<sequence>MPTVELVLTDTRLWARSEATHWNGPPSIVPASDNASFVVGEALRPQYPAVSVVRLAEADRIAFPSLPTAADAFAVVFGAVLTNLRLPGPCDRLTVVAPSEWGRRRRAAVEAAAGRLVADVAVEPLALRAASLGASNAQHQRIAVLELNPLSTTATLVGRSGPDTWIDACEHEPTVGLADPPEAIGAVVARLLAGQTPNYLVAVGIADAAQLEALRAAIAGQCGFPVDVRPVAGADLIQSASHPPAHPGQPIAAHRPSFAAPLPDRDAPLRAHANAAQPPRSRRTVLVAAAAVVVVAIAIAVGVAVLAGTRSSNDPAPAAARTSTAPSPPVTAAVPPSGRPTPQTFGRVQAQVPEGWRVATRTDTRLDLNPGDGARQRMTITQKALTPGSTVEDVSRTLEAQIQRRPPGTVSDLRRDPVFGGRPSLSYEEYPPDGTTVRWHVLVDAGLQVSVGCQYPSDGWQSIAGTCEQFLRDVRLTPQ</sequence>
<dbReference type="RefSeq" id="WP_187686760.1">
    <property type="nucleotide sequence ID" value="NZ_AP023396.1"/>
</dbReference>
<dbReference type="EMBL" id="AP023396">
    <property type="protein sequence ID" value="BCK53169.1"/>
    <property type="molecule type" value="Genomic_DNA"/>
</dbReference>
<evidence type="ECO:0000313" key="3">
    <source>
        <dbReference type="EMBL" id="BCK53169.1"/>
    </source>
</evidence>
<feature type="compositionally biased region" description="Low complexity" evidence="1">
    <location>
        <begin position="315"/>
        <end position="336"/>
    </location>
</feature>
<dbReference type="InterPro" id="IPR023840">
    <property type="entry name" value="T7SS_Rv3446c"/>
</dbReference>
<name>A0A7G1KGT9_9NOCA</name>
<dbReference type="GeneID" id="80345558"/>
<dbReference type="AlphaFoldDB" id="A0A7G1KGT9"/>
<protein>
    <submittedName>
        <fullName evidence="3">Type VII secretion-associated protein</fullName>
    </submittedName>
</protein>